<dbReference type="InterPro" id="IPR000195">
    <property type="entry name" value="Rab-GAP-TBC_dom"/>
</dbReference>
<organism evidence="3 4">
    <name type="scientific">Paraglomus occultum</name>
    <dbReference type="NCBI Taxonomy" id="144539"/>
    <lineage>
        <taxon>Eukaryota</taxon>
        <taxon>Fungi</taxon>
        <taxon>Fungi incertae sedis</taxon>
        <taxon>Mucoromycota</taxon>
        <taxon>Glomeromycotina</taxon>
        <taxon>Glomeromycetes</taxon>
        <taxon>Paraglomerales</taxon>
        <taxon>Paraglomeraceae</taxon>
        <taxon>Paraglomus</taxon>
    </lineage>
</organism>
<dbReference type="AlphaFoldDB" id="A0A9N9CK74"/>
<dbReference type="PANTHER" id="PTHR47219:SF20">
    <property type="entry name" value="TBC1 DOMAIN FAMILY MEMBER 2B"/>
    <property type="match status" value="1"/>
</dbReference>
<dbReference type="Gene3D" id="1.10.472.80">
    <property type="entry name" value="Ypt/Rab-GAP domain of gyp1p, domain 3"/>
    <property type="match status" value="1"/>
</dbReference>
<dbReference type="OrthoDB" id="294251at2759"/>
<dbReference type="InterPro" id="IPR035969">
    <property type="entry name" value="Rab-GAP_TBC_sf"/>
</dbReference>
<evidence type="ECO:0000313" key="3">
    <source>
        <dbReference type="EMBL" id="CAG8603251.1"/>
    </source>
</evidence>
<gene>
    <name evidence="3" type="ORF">POCULU_LOCUS7577</name>
</gene>
<dbReference type="EMBL" id="CAJVPJ010001773">
    <property type="protein sequence ID" value="CAG8603251.1"/>
    <property type="molecule type" value="Genomic_DNA"/>
</dbReference>
<dbReference type="PROSITE" id="PS50086">
    <property type="entry name" value="TBC_RABGAP"/>
    <property type="match status" value="1"/>
</dbReference>
<feature type="region of interest" description="Disordered" evidence="1">
    <location>
        <begin position="42"/>
        <end position="113"/>
    </location>
</feature>
<comment type="caution">
    <text evidence="3">The sequence shown here is derived from an EMBL/GenBank/DDBJ whole genome shotgun (WGS) entry which is preliminary data.</text>
</comment>
<reference evidence="3" key="1">
    <citation type="submission" date="2021-06" db="EMBL/GenBank/DDBJ databases">
        <authorList>
            <person name="Kallberg Y."/>
            <person name="Tangrot J."/>
            <person name="Rosling A."/>
        </authorList>
    </citation>
    <scope>NUCLEOTIDE SEQUENCE</scope>
    <source>
        <strain evidence="3">IA702</strain>
    </source>
</reference>
<dbReference type="Pfam" id="PF00566">
    <property type="entry name" value="RabGAP-TBC"/>
    <property type="match status" value="1"/>
</dbReference>
<dbReference type="SMART" id="SM00164">
    <property type="entry name" value="TBC"/>
    <property type="match status" value="1"/>
</dbReference>
<sequence>MITNNHTEHTQKDSYYSSIFDDYARTNSPPNDGSRLTVNSAWTHTQTAARRRPSLNVTRTRDTDYSIRRQPSYDFPSSSSSSHIFHNPAHKPSPLSSSFTKGQRAHSQEPPSPEYVLSQYYEGREDKDQNPKISSANDYSDIRGLCDKVERRHSEDDNVNNLAIPSYGRLSRSRNRSPSPSGSSIAETRCSSLSSFDGDDVLQSPNSIAPSYLSRTLERTPSSTSMTNNVSNFNYGFVNGAGRNSDRDQYGFKKSYQWISREKYAEFEAVYSRIQARRKIKWDTLLAENSGLFPSRNSKIKRYIRKGVPPSLRGQVWFHYSGAETKMKVHPGLYDMLVMKSLDPKTQNEYAEIIERDLHRTFPENIKFKATTDVTDDPSSTLATENVPMIQSLRRVLVAFSLYSPNIGYCQSLNYIAGLLLLFMEEEKAFWTLVTMIHDYLPENMYDVTMEGSNVDQAVLMMFIMEKMPHIWNKLSGGFGWDMEKLDGNMPIITLVTSHWFLTLYIHILPIETMLRVWDCFFYEGNKVLFRVALAIFKSNENKILAVEDAMEVFQTVQNIPKGIIDCHKLMGICFRRRKVGCDITRKEIERRRNFFRERRKKRVETMLYRK</sequence>
<dbReference type="Gene3D" id="1.10.8.270">
    <property type="entry name" value="putative rabgap domain of human tbc1 domain family member 14 like domains"/>
    <property type="match status" value="1"/>
</dbReference>
<accession>A0A9N9CK74</accession>
<proteinExistence type="predicted"/>
<dbReference type="Gene3D" id="1.10.10.750">
    <property type="entry name" value="Ypt/Rab-GAP domain of gyp1p, domain 1"/>
    <property type="match status" value="1"/>
</dbReference>
<dbReference type="Proteomes" id="UP000789572">
    <property type="component" value="Unassembled WGS sequence"/>
</dbReference>
<dbReference type="PANTHER" id="PTHR47219">
    <property type="entry name" value="RAB GTPASE-ACTIVATING PROTEIN 1-LIKE"/>
    <property type="match status" value="1"/>
</dbReference>
<dbReference type="GO" id="GO:0005096">
    <property type="term" value="F:GTPase activator activity"/>
    <property type="evidence" value="ECO:0007669"/>
    <property type="project" value="TreeGrafter"/>
</dbReference>
<keyword evidence="4" id="KW-1185">Reference proteome</keyword>
<evidence type="ECO:0000313" key="4">
    <source>
        <dbReference type="Proteomes" id="UP000789572"/>
    </source>
</evidence>
<evidence type="ECO:0000259" key="2">
    <source>
        <dbReference type="PROSITE" id="PS50086"/>
    </source>
</evidence>
<dbReference type="InterPro" id="IPR050302">
    <property type="entry name" value="Rab_GAP_TBC_domain"/>
</dbReference>
<dbReference type="GO" id="GO:0031267">
    <property type="term" value="F:small GTPase binding"/>
    <property type="evidence" value="ECO:0007669"/>
    <property type="project" value="TreeGrafter"/>
</dbReference>
<feature type="region of interest" description="Disordered" evidence="1">
    <location>
        <begin position="156"/>
        <end position="189"/>
    </location>
</feature>
<name>A0A9N9CK74_9GLOM</name>
<dbReference type="FunFam" id="1.10.8.270:FF:000026">
    <property type="entry name" value="TBC (Tre-2/Bub2/Cdc16) domain family"/>
    <property type="match status" value="1"/>
</dbReference>
<dbReference type="SUPFAM" id="SSF47923">
    <property type="entry name" value="Ypt/Rab-GAP domain of gyp1p"/>
    <property type="match status" value="2"/>
</dbReference>
<protein>
    <submittedName>
        <fullName evidence="3">912_t:CDS:1</fullName>
    </submittedName>
</protein>
<evidence type="ECO:0000256" key="1">
    <source>
        <dbReference type="SAM" id="MobiDB-lite"/>
    </source>
</evidence>
<feature type="domain" description="Rab-GAP TBC" evidence="2">
    <location>
        <begin position="307"/>
        <end position="525"/>
    </location>
</feature>